<sequence length="254" mass="26976">MYQDMQDKVAIVTGAGSGIGRETARLFAREGAKVVVADWSEDGGNETVAMIEETGGQASFFKVDVTDESMVKAMVEFAVSHYGRLDYAHNNAGIDQIGRDPIHKVEESVWDKVLDINLKGVYFCMKHELAHMVAQGSGAIVNTSSGAGLNGVPGMTAYCAAKHGVVGLTKSAALDHAREGVRINAVCPGLVDSRLLEETFAQAPELREVYTGLQPMGRMGLPHEIGDAVLWLCSDSATLMNGSIVAVDGGFSAQ</sequence>
<comment type="similarity">
    <text evidence="1">Belongs to the short-chain dehydrogenases/reductases (SDR) family.</text>
</comment>
<accession>A0A5B0WZZ5</accession>
<proteinExistence type="inferred from homology"/>
<dbReference type="Gene3D" id="3.40.50.720">
    <property type="entry name" value="NAD(P)-binding Rossmann-like Domain"/>
    <property type="match status" value="1"/>
</dbReference>
<dbReference type="EMBL" id="VTUX01000003">
    <property type="protein sequence ID" value="KAA1192633.1"/>
    <property type="molecule type" value="Genomic_DNA"/>
</dbReference>
<comment type="caution">
    <text evidence="3">The sequence shown here is derived from an EMBL/GenBank/DDBJ whole genome shotgun (WGS) entry which is preliminary data.</text>
</comment>
<dbReference type="GO" id="GO:0047936">
    <property type="term" value="F:glucose 1-dehydrogenase [NAD(P)+] activity"/>
    <property type="evidence" value="ECO:0007669"/>
    <property type="project" value="UniProtKB-EC"/>
</dbReference>
<evidence type="ECO:0000313" key="4">
    <source>
        <dbReference type="Proteomes" id="UP000323708"/>
    </source>
</evidence>
<gene>
    <name evidence="3" type="ORF">F0M18_08195</name>
</gene>
<evidence type="ECO:0000313" key="3">
    <source>
        <dbReference type="EMBL" id="KAA1192633.1"/>
    </source>
</evidence>
<dbReference type="NCBIfam" id="NF005559">
    <property type="entry name" value="PRK07231.1"/>
    <property type="match status" value="1"/>
</dbReference>
<reference evidence="3 4" key="1">
    <citation type="submission" date="2019-09" db="EMBL/GenBank/DDBJ databases">
        <authorList>
            <person name="Chen X.-Y."/>
        </authorList>
    </citation>
    <scope>NUCLEOTIDE SEQUENCE [LARGE SCALE GENOMIC DNA]</scope>
    <source>
        <strain evidence="3 4">NY5</strain>
    </source>
</reference>
<dbReference type="PRINTS" id="PR00081">
    <property type="entry name" value="GDHRDH"/>
</dbReference>
<dbReference type="EC" id="1.1.1.47" evidence="3"/>
<evidence type="ECO:0000256" key="2">
    <source>
        <dbReference type="ARBA" id="ARBA00023002"/>
    </source>
</evidence>
<dbReference type="InterPro" id="IPR020904">
    <property type="entry name" value="Sc_DH/Rdtase_CS"/>
</dbReference>
<dbReference type="PANTHER" id="PTHR24321:SF8">
    <property type="entry name" value="ESTRADIOL 17-BETA-DEHYDROGENASE 8-RELATED"/>
    <property type="match status" value="1"/>
</dbReference>
<dbReference type="FunFam" id="3.40.50.720:FF:000084">
    <property type="entry name" value="Short-chain dehydrogenase reductase"/>
    <property type="match status" value="1"/>
</dbReference>
<dbReference type="Proteomes" id="UP000323708">
    <property type="component" value="Unassembled WGS sequence"/>
</dbReference>
<dbReference type="RefSeq" id="WP_149610916.1">
    <property type="nucleotide sequence ID" value="NZ_VTUX01000003.1"/>
</dbReference>
<dbReference type="PANTHER" id="PTHR24321">
    <property type="entry name" value="DEHYDROGENASES, SHORT CHAIN"/>
    <property type="match status" value="1"/>
</dbReference>
<keyword evidence="4" id="KW-1185">Reference proteome</keyword>
<dbReference type="AlphaFoldDB" id="A0A5B0WZZ5"/>
<dbReference type="InterPro" id="IPR002347">
    <property type="entry name" value="SDR_fam"/>
</dbReference>
<dbReference type="CDD" id="cd05233">
    <property type="entry name" value="SDR_c"/>
    <property type="match status" value="1"/>
</dbReference>
<dbReference type="PROSITE" id="PS00061">
    <property type="entry name" value="ADH_SHORT"/>
    <property type="match status" value="1"/>
</dbReference>
<dbReference type="Pfam" id="PF13561">
    <property type="entry name" value="adh_short_C2"/>
    <property type="match status" value="1"/>
</dbReference>
<dbReference type="PRINTS" id="PR00080">
    <property type="entry name" value="SDRFAMILY"/>
</dbReference>
<protein>
    <submittedName>
        <fullName evidence="3">Glucose 1-dehydrogenase</fullName>
        <ecNumber evidence="3">1.1.1.47</ecNumber>
    </submittedName>
</protein>
<evidence type="ECO:0000256" key="1">
    <source>
        <dbReference type="ARBA" id="ARBA00006484"/>
    </source>
</evidence>
<dbReference type="SUPFAM" id="SSF51735">
    <property type="entry name" value="NAD(P)-binding Rossmann-fold domains"/>
    <property type="match status" value="1"/>
</dbReference>
<name>A0A5B0WZZ5_9GAMM</name>
<organism evidence="3 4">
    <name type="scientific">Pseudohalioglobus sediminis</name>
    <dbReference type="NCBI Taxonomy" id="2606449"/>
    <lineage>
        <taxon>Bacteria</taxon>
        <taxon>Pseudomonadati</taxon>
        <taxon>Pseudomonadota</taxon>
        <taxon>Gammaproteobacteria</taxon>
        <taxon>Cellvibrionales</taxon>
        <taxon>Halieaceae</taxon>
        <taxon>Pseudohalioglobus</taxon>
    </lineage>
</organism>
<dbReference type="InterPro" id="IPR036291">
    <property type="entry name" value="NAD(P)-bd_dom_sf"/>
</dbReference>
<keyword evidence="2 3" id="KW-0560">Oxidoreductase</keyword>